<evidence type="ECO:0008006" key="4">
    <source>
        <dbReference type="Google" id="ProtNLM"/>
    </source>
</evidence>
<name>Q6Z2Y7_ORYSJ</name>
<reference evidence="3" key="2">
    <citation type="journal article" date="2008" name="Nucleic Acids Res.">
        <title>The rice annotation project database (RAP-DB): 2008 update.</title>
        <authorList>
            <consortium name="The rice annotation project (RAP)"/>
        </authorList>
    </citation>
    <scope>GENOME REANNOTATION</scope>
    <source>
        <strain evidence="3">cv. Nipponbare</strain>
    </source>
</reference>
<evidence type="ECO:0000313" key="2">
    <source>
        <dbReference type="EMBL" id="BAD13088.1"/>
    </source>
</evidence>
<evidence type="ECO:0000313" key="3">
    <source>
        <dbReference type="Proteomes" id="UP000000763"/>
    </source>
</evidence>
<gene>
    <name evidence="2" type="primary">OJ1008_C03.20</name>
</gene>
<feature type="region of interest" description="Disordered" evidence="1">
    <location>
        <begin position="1"/>
        <end position="111"/>
    </location>
</feature>
<protein>
    <recommendedName>
        <fullName evidence="4">Retrotransposon protein, putative, unclassified</fullName>
    </recommendedName>
</protein>
<proteinExistence type="predicted"/>
<organism evidence="2 3">
    <name type="scientific">Oryza sativa subsp. japonica</name>
    <name type="common">Rice</name>
    <dbReference type="NCBI Taxonomy" id="39947"/>
    <lineage>
        <taxon>Eukaryota</taxon>
        <taxon>Viridiplantae</taxon>
        <taxon>Streptophyta</taxon>
        <taxon>Embryophyta</taxon>
        <taxon>Tracheophyta</taxon>
        <taxon>Spermatophyta</taxon>
        <taxon>Magnoliopsida</taxon>
        <taxon>Liliopsida</taxon>
        <taxon>Poales</taxon>
        <taxon>Poaceae</taxon>
        <taxon>BOP clade</taxon>
        <taxon>Oryzoideae</taxon>
        <taxon>Oryzeae</taxon>
        <taxon>Oryzinae</taxon>
        <taxon>Oryza</taxon>
        <taxon>Oryza sativa</taxon>
    </lineage>
</organism>
<dbReference type="Proteomes" id="UP000000763">
    <property type="component" value="Chromosome 2"/>
</dbReference>
<accession>Q6Z2Y7</accession>
<reference evidence="3" key="1">
    <citation type="journal article" date="2005" name="Nature">
        <title>The map-based sequence of the rice genome.</title>
        <authorList>
            <consortium name="International rice genome sequencing project (IRGSP)"/>
            <person name="Matsumoto T."/>
            <person name="Wu J."/>
            <person name="Kanamori H."/>
            <person name="Katayose Y."/>
            <person name="Fujisawa M."/>
            <person name="Namiki N."/>
            <person name="Mizuno H."/>
            <person name="Yamamoto K."/>
            <person name="Antonio B.A."/>
            <person name="Baba T."/>
            <person name="Sakata K."/>
            <person name="Nagamura Y."/>
            <person name="Aoki H."/>
            <person name="Arikawa K."/>
            <person name="Arita K."/>
            <person name="Bito T."/>
            <person name="Chiden Y."/>
            <person name="Fujitsuka N."/>
            <person name="Fukunaka R."/>
            <person name="Hamada M."/>
            <person name="Harada C."/>
            <person name="Hayashi A."/>
            <person name="Hijishita S."/>
            <person name="Honda M."/>
            <person name="Hosokawa S."/>
            <person name="Ichikawa Y."/>
            <person name="Idonuma A."/>
            <person name="Iijima M."/>
            <person name="Ikeda M."/>
            <person name="Ikeno M."/>
            <person name="Ito K."/>
            <person name="Ito S."/>
            <person name="Ito T."/>
            <person name="Ito Y."/>
            <person name="Ito Y."/>
            <person name="Iwabuchi A."/>
            <person name="Kamiya K."/>
            <person name="Karasawa W."/>
            <person name="Kurita K."/>
            <person name="Katagiri S."/>
            <person name="Kikuta A."/>
            <person name="Kobayashi H."/>
            <person name="Kobayashi N."/>
            <person name="Machita K."/>
            <person name="Maehara T."/>
            <person name="Masukawa M."/>
            <person name="Mizubayashi T."/>
            <person name="Mukai Y."/>
            <person name="Nagasaki H."/>
            <person name="Nagata Y."/>
            <person name="Naito S."/>
            <person name="Nakashima M."/>
            <person name="Nakama Y."/>
            <person name="Nakamichi Y."/>
            <person name="Nakamura M."/>
            <person name="Meguro A."/>
            <person name="Negishi M."/>
            <person name="Ohta I."/>
            <person name="Ohta T."/>
            <person name="Okamoto M."/>
            <person name="Ono N."/>
            <person name="Saji S."/>
            <person name="Sakaguchi M."/>
            <person name="Sakai K."/>
            <person name="Shibata M."/>
            <person name="Shimokawa T."/>
            <person name="Song J."/>
            <person name="Takazaki Y."/>
            <person name="Terasawa K."/>
            <person name="Tsugane M."/>
            <person name="Tsuji K."/>
            <person name="Ueda S."/>
            <person name="Waki K."/>
            <person name="Yamagata H."/>
            <person name="Yamamoto M."/>
            <person name="Yamamoto S."/>
            <person name="Yamane H."/>
            <person name="Yoshiki S."/>
            <person name="Yoshihara R."/>
            <person name="Yukawa K."/>
            <person name="Zhong H."/>
            <person name="Yano M."/>
            <person name="Yuan Q."/>
            <person name="Ouyang S."/>
            <person name="Liu J."/>
            <person name="Jones K.M."/>
            <person name="Gansberger K."/>
            <person name="Moffat K."/>
            <person name="Hill J."/>
            <person name="Bera J."/>
            <person name="Fadrosh D."/>
            <person name="Jin S."/>
            <person name="Johri S."/>
            <person name="Kim M."/>
            <person name="Overton L."/>
            <person name="Reardon M."/>
            <person name="Tsitrin T."/>
            <person name="Vuong H."/>
            <person name="Weaver B."/>
            <person name="Ciecko A."/>
            <person name="Tallon L."/>
            <person name="Jackson J."/>
            <person name="Pai G."/>
            <person name="Aken S.V."/>
            <person name="Utterback T."/>
            <person name="Reidmuller S."/>
            <person name="Feldblyum T."/>
            <person name="Hsiao J."/>
            <person name="Zismann V."/>
            <person name="Iobst S."/>
            <person name="de Vazeille A.R."/>
            <person name="Buell C.R."/>
            <person name="Ying K."/>
            <person name="Li Y."/>
            <person name="Lu T."/>
            <person name="Huang Y."/>
            <person name="Zhao Q."/>
            <person name="Feng Q."/>
            <person name="Zhang L."/>
            <person name="Zhu J."/>
            <person name="Weng Q."/>
            <person name="Mu J."/>
            <person name="Lu Y."/>
            <person name="Fan D."/>
            <person name="Liu Y."/>
            <person name="Guan J."/>
            <person name="Zhang Y."/>
            <person name="Yu S."/>
            <person name="Liu X."/>
            <person name="Zhang Y."/>
            <person name="Hong G."/>
            <person name="Han B."/>
            <person name="Choisne N."/>
            <person name="Demange N."/>
            <person name="Orjeda G."/>
            <person name="Samain S."/>
            <person name="Cattolico L."/>
            <person name="Pelletier E."/>
            <person name="Couloux A."/>
            <person name="Segurens B."/>
            <person name="Wincker P."/>
            <person name="D'Hont A."/>
            <person name="Scarpelli C."/>
            <person name="Weissenbach J."/>
            <person name="Salanoubat M."/>
            <person name="Quetier F."/>
            <person name="Yu Y."/>
            <person name="Kim H.R."/>
            <person name="Rambo T."/>
            <person name="Currie J."/>
            <person name="Collura K."/>
            <person name="Luo M."/>
            <person name="Yang T."/>
            <person name="Ammiraju J.S.S."/>
            <person name="Engler F."/>
            <person name="Soderlund C."/>
            <person name="Wing R.A."/>
            <person name="Palmer L.E."/>
            <person name="de la Bastide M."/>
            <person name="Spiegel L."/>
            <person name="Nascimento L."/>
            <person name="Zutavern T."/>
            <person name="O'Shaughnessy A."/>
            <person name="Dike S."/>
            <person name="Dedhia N."/>
            <person name="Preston R."/>
            <person name="Balija V."/>
            <person name="McCombie W.R."/>
            <person name="Chow T."/>
            <person name="Chen H."/>
            <person name="Chung M."/>
            <person name="Chen C."/>
            <person name="Shaw J."/>
            <person name="Wu H."/>
            <person name="Hsiao K."/>
            <person name="Chao Y."/>
            <person name="Chu M."/>
            <person name="Cheng C."/>
            <person name="Hour A."/>
            <person name="Lee P."/>
            <person name="Lin S."/>
            <person name="Lin Y."/>
            <person name="Liou J."/>
            <person name="Liu S."/>
            <person name="Hsing Y."/>
            <person name="Raghuvanshi S."/>
            <person name="Mohanty A."/>
            <person name="Bharti A.K."/>
            <person name="Gaur A."/>
            <person name="Gupta V."/>
            <person name="Kumar D."/>
            <person name="Ravi V."/>
            <person name="Vij S."/>
            <person name="Kapur A."/>
            <person name="Khurana P."/>
            <person name="Khurana P."/>
            <person name="Khurana J.P."/>
            <person name="Tyagi A.K."/>
            <person name="Gaikwad K."/>
            <person name="Singh A."/>
            <person name="Dalal V."/>
            <person name="Srivastava S."/>
            <person name="Dixit A."/>
            <person name="Pal A.K."/>
            <person name="Ghazi I.A."/>
            <person name="Yadav M."/>
            <person name="Pandit A."/>
            <person name="Bhargava A."/>
            <person name="Sureshbabu K."/>
            <person name="Batra K."/>
            <person name="Sharma T.R."/>
            <person name="Mohapatra T."/>
            <person name="Singh N.K."/>
            <person name="Messing J."/>
            <person name="Nelson A.B."/>
            <person name="Fuks G."/>
            <person name="Kavchok S."/>
            <person name="Keizer G."/>
            <person name="Linton E."/>
            <person name="Llaca V."/>
            <person name="Song R."/>
            <person name="Tanyolac B."/>
            <person name="Young S."/>
            <person name="Ho-Il K."/>
            <person name="Hahn J.H."/>
            <person name="Sangsakoo G."/>
            <person name="Vanavichit A."/>
            <person name="de Mattos Luiz.A.T."/>
            <person name="Zimmer P.D."/>
            <person name="Malone G."/>
            <person name="Dellagostin O."/>
            <person name="de Oliveira A.C."/>
            <person name="Bevan M."/>
            <person name="Bancroft I."/>
            <person name="Minx P."/>
            <person name="Cordum H."/>
            <person name="Wilson R."/>
            <person name="Cheng Z."/>
            <person name="Jin W."/>
            <person name="Jiang J."/>
            <person name="Leong S.A."/>
            <person name="Iwama H."/>
            <person name="Gojobori T."/>
            <person name="Itoh T."/>
            <person name="Niimura Y."/>
            <person name="Fujii Y."/>
            <person name="Habara T."/>
            <person name="Sakai H."/>
            <person name="Sato Y."/>
            <person name="Wilson G."/>
            <person name="Kumar K."/>
            <person name="McCouch S."/>
            <person name="Juretic N."/>
            <person name="Hoen D."/>
            <person name="Wright S."/>
            <person name="Bruskiewich R."/>
            <person name="Bureau T."/>
            <person name="Miyao A."/>
            <person name="Hirochika H."/>
            <person name="Nishikawa T."/>
            <person name="Kadowaki K."/>
            <person name="Sugiura M."/>
            <person name="Burr B."/>
            <person name="Sasaki T."/>
        </authorList>
    </citation>
    <scope>NUCLEOTIDE SEQUENCE [LARGE SCALE GENOMIC DNA]</scope>
    <source>
        <strain evidence="3">cv. Nipponbare</strain>
    </source>
</reference>
<feature type="compositionally biased region" description="Basic and acidic residues" evidence="1">
    <location>
        <begin position="74"/>
        <end position="89"/>
    </location>
</feature>
<feature type="compositionally biased region" description="Acidic residues" evidence="1">
    <location>
        <begin position="28"/>
        <end position="38"/>
    </location>
</feature>
<evidence type="ECO:0000256" key="1">
    <source>
        <dbReference type="SAM" id="MobiDB-lite"/>
    </source>
</evidence>
<dbReference type="EMBL" id="AP005288">
    <property type="protein sequence ID" value="BAD13088.1"/>
    <property type="molecule type" value="Genomic_DNA"/>
</dbReference>
<dbReference type="AlphaFoldDB" id="Q6Z2Y7"/>
<sequence>MTGRHRRRGEGGGTLRLDDGDGAPAVDSDGEGADEDGDATATTMATSPSDGDDWSDGGDDGGARSHGARALPTARDEGEGGSRKGRLDLEGDDGGAALGFGRRQRREEDED</sequence>
<feature type="compositionally biased region" description="Acidic residues" evidence="1">
    <location>
        <begin position="50"/>
        <end position="59"/>
    </location>
</feature>